<proteinExistence type="inferred from homology"/>
<dbReference type="OrthoDB" id="9974421at2759"/>
<dbReference type="Gene3D" id="3.40.50.1820">
    <property type="entry name" value="alpha/beta hydrolase"/>
    <property type="match status" value="1"/>
</dbReference>
<reference evidence="10" key="1">
    <citation type="submission" date="2022-03" db="EMBL/GenBank/DDBJ databases">
        <authorList>
            <person name="Lindestad O."/>
        </authorList>
    </citation>
    <scope>NUCLEOTIDE SEQUENCE</scope>
</reference>
<dbReference type="SUPFAM" id="SSF53474">
    <property type="entry name" value="alpha/beta-Hydrolases"/>
    <property type="match status" value="1"/>
</dbReference>
<dbReference type="GO" id="GO:0016788">
    <property type="term" value="F:hydrolase activity, acting on ester bonds"/>
    <property type="evidence" value="ECO:0007669"/>
    <property type="project" value="InterPro"/>
</dbReference>
<evidence type="ECO:0000256" key="1">
    <source>
        <dbReference type="ARBA" id="ARBA00010701"/>
    </source>
</evidence>
<evidence type="ECO:0000256" key="5">
    <source>
        <dbReference type="ARBA" id="ARBA00023098"/>
    </source>
</evidence>
<evidence type="ECO:0000313" key="11">
    <source>
        <dbReference type="Proteomes" id="UP000838756"/>
    </source>
</evidence>
<dbReference type="Proteomes" id="UP000838756">
    <property type="component" value="Unassembled WGS sequence"/>
</dbReference>
<accession>A0A8S4SPB9</accession>
<name>A0A8S4SPB9_9NEOP</name>
<feature type="signal peptide" evidence="8">
    <location>
        <begin position="1"/>
        <end position="17"/>
    </location>
</feature>
<keyword evidence="3" id="KW-0378">Hydrolase</keyword>
<evidence type="ECO:0000256" key="7">
    <source>
        <dbReference type="PIRSR" id="PIRSR000862-1"/>
    </source>
</evidence>
<evidence type="ECO:0000256" key="4">
    <source>
        <dbReference type="ARBA" id="ARBA00022963"/>
    </source>
</evidence>
<evidence type="ECO:0000313" key="10">
    <source>
        <dbReference type="EMBL" id="CAH2268283.1"/>
    </source>
</evidence>
<dbReference type="PIRSF" id="PIRSF000862">
    <property type="entry name" value="Steryl_ester_lip"/>
    <property type="match status" value="1"/>
</dbReference>
<dbReference type="FunFam" id="3.40.50.1820:FF:000021">
    <property type="entry name" value="Lipase"/>
    <property type="match status" value="1"/>
</dbReference>
<dbReference type="Pfam" id="PF04083">
    <property type="entry name" value="Abhydro_lipase"/>
    <property type="match status" value="1"/>
</dbReference>
<keyword evidence="11" id="KW-1185">Reference proteome</keyword>
<dbReference type="InterPro" id="IPR025483">
    <property type="entry name" value="Lipase_euk"/>
</dbReference>
<evidence type="ECO:0000256" key="2">
    <source>
        <dbReference type="ARBA" id="ARBA00022729"/>
    </source>
</evidence>
<comment type="caution">
    <text evidence="10">The sequence shown here is derived from an EMBL/GenBank/DDBJ whole genome shotgun (WGS) entry which is preliminary data.</text>
</comment>
<feature type="chain" id="PRO_5035730055" evidence="8">
    <location>
        <begin position="18"/>
        <end position="461"/>
    </location>
</feature>
<dbReference type="AlphaFoldDB" id="A0A8S4SPB9"/>
<evidence type="ECO:0000256" key="6">
    <source>
        <dbReference type="ARBA" id="ARBA00023180"/>
    </source>
</evidence>
<dbReference type="EMBL" id="CAKXAJ010026429">
    <property type="protein sequence ID" value="CAH2268283.1"/>
    <property type="molecule type" value="Genomic_DNA"/>
</dbReference>
<sequence length="461" mass="52042">MISSVFTLMALLSSCHTQDLIPNGNVSNNRLTENRLMQLPFQTSTEIIEESVSALTKAPRKTDQIADTLYTFPFLVNKSLLNYADILVSEYNTHVNDEDVTLSISELITKYGYPVERHAVRTEDGYNLQMFRIPNNGSVVFLMHGLGGCADDFILAGPQSGLAYLLSKEGYDVWMGNARGNKHSRSHQYLSPSDPNFWDFSWHEIGYYDLPAMIDYALGISKSETLKYIGYSQGSTVFFVMAAEKVQYNDKISIMVALSPIAYMTRVKSPLARLLSPGTPLMYEVSKSLGIYEFPMKSEWTGPLKLLMCGVGPLADILCSNVLFLAVGFDLEQLNMTNLPVILSHVPAGASVKQLVHYGQGVVSGEFRQFDLGAQGNLKRYGSLTPPKYDLDRVRVPVSLFYSNDDWMAHPDDVDQLYKELHNAVDIHRVPYEHFNHIDFIFAKEFKRLIHKRLRKLLSLF</sequence>
<organism evidence="10 11">
    <name type="scientific">Pararge aegeria aegeria</name>
    <dbReference type="NCBI Taxonomy" id="348720"/>
    <lineage>
        <taxon>Eukaryota</taxon>
        <taxon>Metazoa</taxon>
        <taxon>Ecdysozoa</taxon>
        <taxon>Arthropoda</taxon>
        <taxon>Hexapoda</taxon>
        <taxon>Insecta</taxon>
        <taxon>Pterygota</taxon>
        <taxon>Neoptera</taxon>
        <taxon>Endopterygota</taxon>
        <taxon>Lepidoptera</taxon>
        <taxon>Glossata</taxon>
        <taxon>Ditrysia</taxon>
        <taxon>Papilionoidea</taxon>
        <taxon>Nymphalidae</taxon>
        <taxon>Satyrinae</taxon>
        <taxon>Satyrini</taxon>
        <taxon>Parargina</taxon>
        <taxon>Pararge</taxon>
    </lineage>
</organism>
<keyword evidence="4" id="KW-0442">Lipid degradation</keyword>
<dbReference type="GO" id="GO:0016042">
    <property type="term" value="P:lipid catabolic process"/>
    <property type="evidence" value="ECO:0007669"/>
    <property type="project" value="UniProtKB-KW"/>
</dbReference>
<protein>
    <submittedName>
        <fullName evidence="10">Jg5482 protein</fullName>
    </submittedName>
</protein>
<feature type="active site" description="Charge relay system" evidence="7">
    <location>
        <position position="406"/>
    </location>
</feature>
<gene>
    <name evidence="10" type="primary">jg5482</name>
    <name evidence="10" type="ORF">PAEG_LOCUS26672</name>
</gene>
<keyword evidence="2 8" id="KW-0732">Signal</keyword>
<feature type="active site" description="Charge relay system" evidence="7">
    <location>
        <position position="437"/>
    </location>
</feature>
<dbReference type="InterPro" id="IPR006693">
    <property type="entry name" value="AB_hydrolase_lipase"/>
</dbReference>
<evidence type="ECO:0000256" key="3">
    <source>
        <dbReference type="ARBA" id="ARBA00022801"/>
    </source>
</evidence>
<feature type="active site" description="Nucleophile" evidence="7">
    <location>
        <position position="232"/>
    </location>
</feature>
<dbReference type="InterPro" id="IPR029058">
    <property type="entry name" value="AB_hydrolase_fold"/>
</dbReference>
<keyword evidence="5" id="KW-0443">Lipid metabolism</keyword>
<feature type="domain" description="Partial AB-hydrolase lipase" evidence="9">
    <location>
        <begin position="104"/>
        <end position="155"/>
    </location>
</feature>
<evidence type="ECO:0000256" key="8">
    <source>
        <dbReference type="SAM" id="SignalP"/>
    </source>
</evidence>
<dbReference type="PANTHER" id="PTHR11005">
    <property type="entry name" value="LYSOSOMAL ACID LIPASE-RELATED"/>
    <property type="match status" value="1"/>
</dbReference>
<comment type="similarity">
    <text evidence="1">Belongs to the AB hydrolase superfamily. Lipase family.</text>
</comment>
<evidence type="ECO:0000259" key="9">
    <source>
        <dbReference type="Pfam" id="PF04083"/>
    </source>
</evidence>
<keyword evidence="6" id="KW-0325">Glycoprotein</keyword>